<proteinExistence type="predicted"/>
<dbReference type="Proteomes" id="UP001630127">
    <property type="component" value="Unassembled WGS sequence"/>
</dbReference>
<evidence type="ECO:0000313" key="2">
    <source>
        <dbReference type="Proteomes" id="UP001630127"/>
    </source>
</evidence>
<sequence>MAIINLEALIRGTPSSTIPLQEVSQYVVTSFSSFAFMFLFSFCHVDIDPKLIPFLFSLEFDDHEQPIDIVDDTLEEMEVSVTDPSQFDVLTNVIYSSSNADIAKNFEDGRNDATNSQTRTQLEKTIVTCRTPPVQTTSV</sequence>
<keyword evidence="2" id="KW-1185">Reference proteome</keyword>
<protein>
    <submittedName>
        <fullName evidence="1">Uncharacterized protein</fullName>
    </submittedName>
</protein>
<accession>A0ABD2Y985</accession>
<reference evidence="1 2" key="1">
    <citation type="submission" date="2024-11" db="EMBL/GenBank/DDBJ databases">
        <title>A near-complete genome assembly of Cinchona calisaya.</title>
        <authorList>
            <person name="Lian D.C."/>
            <person name="Zhao X.W."/>
            <person name="Wei L."/>
        </authorList>
    </citation>
    <scope>NUCLEOTIDE SEQUENCE [LARGE SCALE GENOMIC DNA]</scope>
    <source>
        <tissue evidence="1">Nenye</tissue>
    </source>
</reference>
<evidence type="ECO:0000313" key="1">
    <source>
        <dbReference type="EMBL" id="KAL3504029.1"/>
    </source>
</evidence>
<name>A0ABD2Y985_9GENT</name>
<dbReference type="EMBL" id="JBJUIK010000014">
    <property type="protein sequence ID" value="KAL3504029.1"/>
    <property type="molecule type" value="Genomic_DNA"/>
</dbReference>
<comment type="caution">
    <text evidence="1">The sequence shown here is derived from an EMBL/GenBank/DDBJ whole genome shotgun (WGS) entry which is preliminary data.</text>
</comment>
<dbReference type="AlphaFoldDB" id="A0ABD2Y985"/>
<organism evidence="1 2">
    <name type="scientific">Cinchona calisaya</name>
    <dbReference type="NCBI Taxonomy" id="153742"/>
    <lineage>
        <taxon>Eukaryota</taxon>
        <taxon>Viridiplantae</taxon>
        <taxon>Streptophyta</taxon>
        <taxon>Embryophyta</taxon>
        <taxon>Tracheophyta</taxon>
        <taxon>Spermatophyta</taxon>
        <taxon>Magnoliopsida</taxon>
        <taxon>eudicotyledons</taxon>
        <taxon>Gunneridae</taxon>
        <taxon>Pentapetalae</taxon>
        <taxon>asterids</taxon>
        <taxon>lamiids</taxon>
        <taxon>Gentianales</taxon>
        <taxon>Rubiaceae</taxon>
        <taxon>Cinchonoideae</taxon>
        <taxon>Cinchoneae</taxon>
        <taxon>Cinchona</taxon>
    </lineage>
</organism>
<gene>
    <name evidence="1" type="ORF">ACH5RR_033870</name>
</gene>